<dbReference type="Proteomes" id="UP000265520">
    <property type="component" value="Unassembled WGS sequence"/>
</dbReference>
<sequence>MNQQAPPAVVETTVPPVLTSQGGSSTQNTTWPLYGLLVGYTFPGYMPTEIQPALQNT</sequence>
<comment type="caution">
    <text evidence="2">The sequence shown here is derived from an EMBL/GenBank/DDBJ whole genome shotgun (WGS) entry which is preliminary data.</text>
</comment>
<keyword evidence="3" id="KW-1185">Reference proteome</keyword>
<evidence type="ECO:0000313" key="2">
    <source>
        <dbReference type="EMBL" id="MCI83675.1"/>
    </source>
</evidence>
<name>A0A392V9Y3_9FABA</name>
<dbReference type="AlphaFoldDB" id="A0A392V9Y3"/>
<organism evidence="2 3">
    <name type="scientific">Trifolium medium</name>
    <dbReference type="NCBI Taxonomy" id="97028"/>
    <lineage>
        <taxon>Eukaryota</taxon>
        <taxon>Viridiplantae</taxon>
        <taxon>Streptophyta</taxon>
        <taxon>Embryophyta</taxon>
        <taxon>Tracheophyta</taxon>
        <taxon>Spermatophyta</taxon>
        <taxon>Magnoliopsida</taxon>
        <taxon>eudicotyledons</taxon>
        <taxon>Gunneridae</taxon>
        <taxon>Pentapetalae</taxon>
        <taxon>rosids</taxon>
        <taxon>fabids</taxon>
        <taxon>Fabales</taxon>
        <taxon>Fabaceae</taxon>
        <taxon>Papilionoideae</taxon>
        <taxon>50 kb inversion clade</taxon>
        <taxon>NPAAA clade</taxon>
        <taxon>Hologalegina</taxon>
        <taxon>IRL clade</taxon>
        <taxon>Trifolieae</taxon>
        <taxon>Trifolium</taxon>
    </lineage>
</organism>
<dbReference type="EMBL" id="LXQA011072698">
    <property type="protein sequence ID" value="MCI83675.1"/>
    <property type="molecule type" value="Genomic_DNA"/>
</dbReference>
<accession>A0A392V9Y3</accession>
<feature type="non-terminal residue" evidence="2">
    <location>
        <position position="57"/>
    </location>
</feature>
<proteinExistence type="predicted"/>
<evidence type="ECO:0000313" key="3">
    <source>
        <dbReference type="Proteomes" id="UP000265520"/>
    </source>
</evidence>
<reference evidence="2 3" key="1">
    <citation type="journal article" date="2018" name="Front. Plant Sci.">
        <title>Red Clover (Trifolium pratense) and Zigzag Clover (T. medium) - A Picture of Genomic Similarities and Differences.</title>
        <authorList>
            <person name="Dluhosova J."/>
            <person name="Istvanek J."/>
            <person name="Nedelnik J."/>
            <person name="Repkova J."/>
        </authorList>
    </citation>
    <scope>NUCLEOTIDE SEQUENCE [LARGE SCALE GENOMIC DNA]</scope>
    <source>
        <strain evidence="3">cv. 10/8</strain>
        <tissue evidence="2">Leaf</tissue>
    </source>
</reference>
<feature type="region of interest" description="Disordered" evidence="1">
    <location>
        <begin position="1"/>
        <end position="28"/>
    </location>
</feature>
<evidence type="ECO:0000256" key="1">
    <source>
        <dbReference type="SAM" id="MobiDB-lite"/>
    </source>
</evidence>
<protein>
    <submittedName>
        <fullName evidence="2">Uncharacterized protein</fullName>
    </submittedName>
</protein>